<keyword evidence="3 5" id="KW-0238">DNA-binding</keyword>
<dbReference type="RefSeq" id="WP_345698389.1">
    <property type="nucleotide sequence ID" value="NZ_BAABIS010000001.1"/>
</dbReference>
<dbReference type="PROSITE" id="PS51898">
    <property type="entry name" value="TYR_RECOMBINASE"/>
    <property type="match status" value="1"/>
</dbReference>
<comment type="caution">
    <text evidence="8">The sequence shown here is derived from an EMBL/GenBank/DDBJ whole genome shotgun (WGS) entry which is preliminary data.</text>
</comment>
<evidence type="ECO:0000259" key="7">
    <source>
        <dbReference type="PROSITE" id="PS51900"/>
    </source>
</evidence>
<feature type="domain" description="Core-binding (CB)" evidence="7">
    <location>
        <begin position="64"/>
        <end position="177"/>
    </location>
</feature>
<dbReference type="InterPro" id="IPR004107">
    <property type="entry name" value="Integrase_SAM-like_N"/>
</dbReference>
<keyword evidence="9" id="KW-1185">Reference proteome</keyword>
<name>A0ABP9DTN6_9ACTN</name>
<dbReference type="InterPro" id="IPR002104">
    <property type="entry name" value="Integrase_catalytic"/>
</dbReference>
<dbReference type="CDD" id="cd01189">
    <property type="entry name" value="INT_ICEBs1_C_like"/>
    <property type="match status" value="1"/>
</dbReference>
<dbReference type="Gene3D" id="1.10.150.130">
    <property type="match status" value="1"/>
</dbReference>
<protein>
    <submittedName>
        <fullName evidence="8">Site-specific integrase</fullName>
    </submittedName>
</protein>
<keyword evidence="2" id="KW-0229">DNA integration</keyword>
<evidence type="ECO:0000256" key="4">
    <source>
        <dbReference type="ARBA" id="ARBA00023172"/>
    </source>
</evidence>
<dbReference type="Pfam" id="PF14659">
    <property type="entry name" value="Phage_int_SAM_3"/>
    <property type="match status" value="1"/>
</dbReference>
<comment type="similarity">
    <text evidence="1">Belongs to the 'phage' integrase family.</text>
</comment>
<dbReference type="InterPro" id="IPR050808">
    <property type="entry name" value="Phage_Integrase"/>
</dbReference>
<organism evidence="8 9">
    <name type="scientific">Kitasatospora terrestris</name>
    <dbReference type="NCBI Taxonomy" id="258051"/>
    <lineage>
        <taxon>Bacteria</taxon>
        <taxon>Bacillati</taxon>
        <taxon>Actinomycetota</taxon>
        <taxon>Actinomycetes</taxon>
        <taxon>Kitasatosporales</taxon>
        <taxon>Streptomycetaceae</taxon>
        <taxon>Kitasatospora</taxon>
    </lineage>
</organism>
<dbReference type="InterPro" id="IPR010998">
    <property type="entry name" value="Integrase_recombinase_N"/>
</dbReference>
<evidence type="ECO:0000256" key="1">
    <source>
        <dbReference type="ARBA" id="ARBA00008857"/>
    </source>
</evidence>
<evidence type="ECO:0000259" key="6">
    <source>
        <dbReference type="PROSITE" id="PS51898"/>
    </source>
</evidence>
<accession>A0ABP9DTN6</accession>
<dbReference type="Proteomes" id="UP001501752">
    <property type="component" value="Unassembled WGS sequence"/>
</dbReference>
<proteinExistence type="inferred from homology"/>
<evidence type="ECO:0000313" key="8">
    <source>
        <dbReference type="EMBL" id="GAA4859740.1"/>
    </source>
</evidence>
<sequence>MPKRANGDGSITKVPHRDLYLARAYVTTTSGLRKRVSVYGKTRDEAREKLTALQAQDHQGIPVPDTNVKMAEYLTYWLGAVVKVNRRPKTHQGYESVVRVHLIPGLGNKKLRTLKAAEVRTWLARVASTCQCCKNGWDAARRTPECCAAGECCDSRLSRRMVQSIHAVLRNALENAVREELILRNVAKLVQVPTPEYGTGRGLTVPQARLLLKAASADRLHALYVLALAMGMRRGELLGLHWAAVDLDRGTLIVSSNLQRVDGALQLGPTKTTSSLRTLPLPPLVTEALGAHRERQAQERVAAGERWTDSGLVFTSRIGTAIEPDNLRRSWYPLRDRLGLTLRFHDLRHTCVTLLLDLGVPPHIVRQIAGHSDIGVTMKVYAHASLDEQRKALGSLSDRLA</sequence>
<dbReference type="PROSITE" id="PS51900">
    <property type="entry name" value="CB"/>
    <property type="match status" value="1"/>
</dbReference>
<dbReference type="Pfam" id="PF00589">
    <property type="entry name" value="Phage_integrase"/>
    <property type="match status" value="1"/>
</dbReference>
<dbReference type="InterPro" id="IPR011010">
    <property type="entry name" value="DNA_brk_join_enz"/>
</dbReference>
<dbReference type="EMBL" id="BAABIS010000001">
    <property type="protein sequence ID" value="GAA4859740.1"/>
    <property type="molecule type" value="Genomic_DNA"/>
</dbReference>
<dbReference type="SUPFAM" id="SSF56349">
    <property type="entry name" value="DNA breaking-rejoining enzymes"/>
    <property type="match status" value="1"/>
</dbReference>
<evidence type="ECO:0000256" key="2">
    <source>
        <dbReference type="ARBA" id="ARBA00022908"/>
    </source>
</evidence>
<dbReference type="Gene3D" id="1.10.443.10">
    <property type="entry name" value="Intergrase catalytic core"/>
    <property type="match status" value="1"/>
</dbReference>
<dbReference type="InterPro" id="IPR013762">
    <property type="entry name" value="Integrase-like_cat_sf"/>
</dbReference>
<evidence type="ECO:0000256" key="5">
    <source>
        <dbReference type="PROSITE-ProRule" id="PRU01248"/>
    </source>
</evidence>
<dbReference type="InterPro" id="IPR044068">
    <property type="entry name" value="CB"/>
</dbReference>
<gene>
    <name evidence="8" type="ORF">GCM10023235_42000</name>
</gene>
<evidence type="ECO:0000256" key="3">
    <source>
        <dbReference type="ARBA" id="ARBA00023125"/>
    </source>
</evidence>
<dbReference type="PANTHER" id="PTHR30629">
    <property type="entry name" value="PROPHAGE INTEGRASE"/>
    <property type="match status" value="1"/>
</dbReference>
<reference evidence="9" key="1">
    <citation type="journal article" date="2019" name="Int. J. Syst. Evol. Microbiol.">
        <title>The Global Catalogue of Microorganisms (GCM) 10K type strain sequencing project: providing services to taxonomists for standard genome sequencing and annotation.</title>
        <authorList>
            <consortium name="The Broad Institute Genomics Platform"/>
            <consortium name="The Broad Institute Genome Sequencing Center for Infectious Disease"/>
            <person name="Wu L."/>
            <person name="Ma J."/>
        </authorList>
    </citation>
    <scope>NUCLEOTIDE SEQUENCE [LARGE SCALE GENOMIC DNA]</scope>
    <source>
        <strain evidence="9">JCM 13006</strain>
    </source>
</reference>
<dbReference type="PANTHER" id="PTHR30629:SF2">
    <property type="entry name" value="PROPHAGE INTEGRASE INTS-RELATED"/>
    <property type="match status" value="1"/>
</dbReference>
<evidence type="ECO:0000313" key="9">
    <source>
        <dbReference type="Proteomes" id="UP001501752"/>
    </source>
</evidence>
<keyword evidence="4" id="KW-0233">DNA recombination</keyword>
<feature type="domain" description="Tyr recombinase" evidence="6">
    <location>
        <begin position="198"/>
        <end position="394"/>
    </location>
</feature>